<dbReference type="SUPFAM" id="SSF47473">
    <property type="entry name" value="EF-hand"/>
    <property type="match status" value="1"/>
</dbReference>
<name>A0A5D1ZXY0_GOSDA</name>
<keyword evidence="2" id="KW-0677">Repeat</keyword>
<feature type="domain" description="EF-hand" evidence="5">
    <location>
        <begin position="62"/>
        <end position="97"/>
    </location>
</feature>
<dbReference type="InterPro" id="IPR002048">
    <property type="entry name" value="EF_hand_dom"/>
</dbReference>
<dbReference type="PROSITE" id="PS50222">
    <property type="entry name" value="EF_HAND_2"/>
    <property type="match status" value="3"/>
</dbReference>
<reference evidence="6 7" key="1">
    <citation type="submission" date="2019-06" db="EMBL/GenBank/DDBJ databases">
        <title>WGS assembly of Gossypium darwinii.</title>
        <authorList>
            <person name="Chen Z.J."/>
            <person name="Sreedasyam A."/>
            <person name="Ando A."/>
            <person name="Song Q."/>
            <person name="De L."/>
            <person name="Hulse-Kemp A."/>
            <person name="Ding M."/>
            <person name="Ye W."/>
            <person name="Kirkbride R."/>
            <person name="Jenkins J."/>
            <person name="Plott C."/>
            <person name="Lovell J."/>
            <person name="Lin Y.-M."/>
            <person name="Vaughn R."/>
            <person name="Liu B."/>
            <person name="Li W."/>
            <person name="Simpson S."/>
            <person name="Scheffler B."/>
            <person name="Saski C."/>
            <person name="Grover C."/>
            <person name="Hu G."/>
            <person name="Conover J."/>
            <person name="Carlson J."/>
            <person name="Shu S."/>
            <person name="Boston L."/>
            <person name="Williams M."/>
            <person name="Peterson D."/>
            <person name="Mcgee K."/>
            <person name="Jones D."/>
            <person name="Wendel J."/>
            <person name="Stelly D."/>
            <person name="Grimwood J."/>
            <person name="Schmutz J."/>
        </authorList>
    </citation>
    <scope>NUCLEOTIDE SEQUENCE [LARGE SCALE GENOMIC DNA]</scope>
    <source>
        <strain evidence="6">1808015.09</strain>
    </source>
</reference>
<dbReference type="EMBL" id="CM017713">
    <property type="protein sequence ID" value="TYG36999.1"/>
    <property type="molecule type" value="Genomic_DNA"/>
</dbReference>
<dbReference type="InterPro" id="IPR039647">
    <property type="entry name" value="EF_hand_pair_protein_CML-like"/>
</dbReference>
<evidence type="ECO:0000256" key="4">
    <source>
        <dbReference type="SAM" id="Phobius"/>
    </source>
</evidence>
<feature type="domain" description="EF-hand" evidence="5">
    <location>
        <begin position="98"/>
        <end position="133"/>
    </location>
</feature>
<feature type="transmembrane region" description="Helical" evidence="4">
    <location>
        <begin position="6"/>
        <end position="23"/>
    </location>
</feature>
<feature type="domain" description="EF-hand" evidence="5">
    <location>
        <begin position="146"/>
        <end position="181"/>
    </location>
</feature>
<evidence type="ECO:0000313" key="6">
    <source>
        <dbReference type="EMBL" id="TYG36999.1"/>
    </source>
</evidence>
<evidence type="ECO:0000256" key="2">
    <source>
        <dbReference type="ARBA" id="ARBA00022737"/>
    </source>
</evidence>
<dbReference type="PROSITE" id="PS00018">
    <property type="entry name" value="EF_HAND_1"/>
    <property type="match status" value="1"/>
</dbReference>
<dbReference type="Gene3D" id="1.10.238.10">
    <property type="entry name" value="EF-hand"/>
    <property type="match status" value="2"/>
</dbReference>
<protein>
    <recommendedName>
        <fullName evidence="5">EF-hand domain-containing protein</fullName>
    </recommendedName>
</protein>
<evidence type="ECO:0000313" key="7">
    <source>
        <dbReference type="Proteomes" id="UP000323506"/>
    </source>
</evidence>
<keyword evidence="4" id="KW-1133">Transmembrane helix</keyword>
<evidence type="ECO:0000256" key="3">
    <source>
        <dbReference type="ARBA" id="ARBA00022837"/>
    </source>
</evidence>
<dbReference type="InterPro" id="IPR011992">
    <property type="entry name" value="EF-hand-dom_pair"/>
</dbReference>
<accession>A0A5D1ZXY0</accession>
<sequence>MVTSLLLLPLLFTASFLTVYFYISCKKFHAWLQSFFPKTCSSSGSVVTSDSKAATQEKRDSNKVVELKRVFATFDKNDDGFIMNQELRESLKNIKVLMTEKEVEDTVVKVDANGDGLIGFDEFCILCQAMDGGDASGTKFKDDGMNEEEELKEAFDVFDIDKDGLISFEESGSVPCSLGLKEGTR</sequence>
<dbReference type="PANTHER" id="PTHR10891">
    <property type="entry name" value="EF-HAND CALCIUM-BINDING DOMAIN CONTAINING PROTEIN"/>
    <property type="match status" value="1"/>
</dbReference>
<dbReference type="GO" id="GO:0043226">
    <property type="term" value="C:organelle"/>
    <property type="evidence" value="ECO:0007669"/>
    <property type="project" value="UniProtKB-ARBA"/>
</dbReference>
<keyword evidence="3" id="KW-0106">Calcium</keyword>
<keyword evidence="7" id="KW-1185">Reference proteome</keyword>
<keyword evidence="4" id="KW-0812">Transmembrane</keyword>
<organism evidence="6 7">
    <name type="scientific">Gossypium darwinii</name>
    <name type="common">Darwin's cotton</name>
    <name type="synonym">Gossypium barbadense var. darwinii</name>
    <dbReference type="NCBI Taxonomy" id="34276"/>
    <lineage>
        <taxon>Eukaryota</taxon>
        <taxon>Viridiplantae</taxon>
        <taxon>Streptophyta</taxon>
        <taxon>Embryophyta</taxon>
        <taxon>Tracheophyta</taxon>
        <taxon>Spermatophyta</taxon>
        <taxon>Magnoliopsida</taxon>
        <taxon>eudicotyledons</taxon>
        <taxon>Gunneridae</taxon>
        <taxon>Pentapetalae</taxon>
        <taxon>rosids</taxon>
        <taxon>malvids</taxon>
        <taxon>Malvales</taxon>
        <taxon>Malvaceae</taxon>
        <taxon>Malvoideae</taxon>
        <taxon>Gossypium</taxon>
    </lineage>
</organism>
<dbReference type="Proteomes" id="UP000323506">
    <property type="component" value="Chromosome D13"/>
</dbReference>
<dbReference type="CDD" id="cd00051">
    <property type="entry name" value="EFh"/>
    <property type="match status" value="2"/>
</dbReference>
<proteinExistence type="predicted"/>
<dbReference type="Pfam" id="PF13499">
    <property type="entry name" value="EF-hand_7"/>
    <property type="match status" value="1"/>
</dbReference>
<dbReference type="AlphaFoldDB" id="A0A5D1ZXY0"/>
<dbReference type="FunFam" id="1.10.238.10:FF:000178">
    <property type="entry name" value="Calmodulin-2 A"/>
    <property type="match status" value="1"/>
</dbReference>
<keyword evidence="1" id="KW-0479">Metal-binding</keyword>
<evidence type="ECO:0000259" key="5">
    <source>
        <dbReference type="PROSITE" id="PS50222"/>
    </source>
</evidence>
<dbReference type="SMART" id="SM00054">
    <property type="entry name" value="EFh"/>
    <property type="match status" value="3"/>
</dbReference>
<keyword evidence="4" id="KW-0472">Membrane</keyword>
<gene>
    <name evidence="6" type="ORF">ES288_D13G107700v1</name>
</gene>
<dbReference type="Pfam" id="PF13202">
    <property type="entry name" value="EF-hand_5"/>
    <property type="match status" value="1"/>
</dbReference>
<dbReference type="GO" id="GO:0005509">
    <property type="term" value="F:calcium ion binding"/>
    <property type="evidence" value="ECO:0007669"/>
    <property type="project" value="InterPro"/>
</dbReference>
<dbReference type="InterPro" id="IPR018247">
    <property type="entry name" value="EF_Hand_1_Ca_BS"/>
</dbReference>
<evidence type="ECO:0000256" key="1">
    <source>
        <dbReference type="ARBA" id="ARBA00022723"/>
    </source>
</evidence>